<protein>
    <submittedName>
        <fullName evidence="10">Porin</fullName>
    </submittedName>
</protein>
<reference evidence="10 11" key="1">
    <citation type="journal article" date="2018" name="Appl. Microbiol. Biotechnol.">
        <title>Co-cultivation of the strictly anaerobic methanogen Methanosarcina barkeri with aerobic methanotrophs in an oxygen-limited membrane bioreactor.</title>
        <authorList>
            <person name="In 't Zandt M.H."/>
            <person name="van den Bosch T.J.M."/>
            <person name="Rijkers R."/>
            <person name="van Kessel M.A.H.J."/>
            <person name="Jetten M.S.M."/>
            <person name="Welte C.U."/>
        </authorList>
    </citation>
    <scope>NUCLEOTIDE SEQUENCE [LARGE SCALE GENOMIC DNA]</scope>
    <source>
        <strain evidence="10 11">DSM 17706</strain>
    </source>
</reference>
<dbReference type="GO" id="GO:0009279">
    <property type="term" value="C:cell outer membrane"/>
    <property type="evidence" value="ECO:0007669"/>
    <property type="project" value="UniProtKB-SubCell"/>
</dbReference>
<evidence type="ECO:0000259" key="8">
    <source>
        <dbReference type="Pfam" id="PF04773"/>
    </source>
</evidence>
<comment type="caution">
    <text evidence="10">The sequence shown here is derived from an EMBL/GenBank/DDBJ whole genome shotgun (WGS) entry which is preliminary data.</text>
</comment>
<evidence type="ECO:0000256" key="6">
    <source>
        <dbReference type="SAM" id="MobiDB-lite"/>
    </source>
</evidence>
<evidence type="ECO:0000256" key="1">
    <source>
        <dbReference type="ARBA" id="ARBA00004442"/>
    </source>
</evidence>
<dbReference type="OrthoDB" id="5593939at2"/>
<evidence type="ECO:0000256" key="2">
    <source>
        <dbReference type="ARBA" id="ARBA00022729"/>
    </source>
</evidence>
<feature type="region of interest" description="Disordered" evidence="6">
    <location>
        <begin position="198"/>
        <end position="223"/>
    </location>
</feature>
<feature type="compositionally biased region" description="Pro residues" evidence="6">
    <location>
        <begin position="207"/>
        <end position="217"/>
    </location>
</feature>
<dbReference type="Gene3D" id="2.60.120.1440">
    <property type="match status" value="1"/>
</dbReference>
<evidence type="ECO:0000256" key="7">
    <source>
        <dbReference type="SAM" id="SignalP"/>
    </source>
</evidence>
<accession>A0A2U1SQN7</accession>
<feature type="signal peptide" evidence="7">
    <location>
        <begin position="1"/>
        <end position="20"/>
    </location>
</feature>
<evidence type="ECO:0000256" key="3">
    <source>
        <dbReference type="ARBA" id="ARBA00023136"/>
    </source>
</evidence>
<keyword evidence="2 7" id="KW-0732">Signal</keyword>
<dbReference type="Gene3D" id="2.40.160.20">
    <property type="match status" value="1"/>
</dbReference>
<feature type="domain" description="Outer membrane protein beta-barrel" evidence="9">
    <location>
        <begin position="229"/>
        <end position="421"/>
    </location>
</feature>
<dbReference type="InterPro" id="IPR027385">
    <property type="entry name" value="Beta-barrel_OMP"/>
</dbReference>
<dbReference type="SUPFAM" id="SSF56925">
    <property type="entry name" value="OMPA-like"/>
    <property type="match status" value="1"/>
</dbReference>
<feature type="chain" id="PRO_5015786721" evidence="7">
    <location>
        <begin position="21"/>
        <end position="433"/>
    </location>
</feature>
<comment type="subcellular location">
    <subcellularLocation>
        <location evidence="1">Cell outer membrane</location>
    </subcellularLocation>
</comment>
<evidence type="ECO:0000313" key="10">
    <source>
        <dbReference type="EMBL" id="PWB93920.1"/>
    </source>
</evidence>
<dbReference type="Pfam" id="PF04773">
    <property type="entry name" value="FecR"/>
    <property type="match status" value="1"/>
</dbReference>
<dbReference type="PANTHER" id="PTHR34001">
    <property type="entry name" value="BLL7405 PROTEIN"/>
    <property type="match status" value="1"/>
</dbReference>
<name>A0A2U1SQN7_METSR</name>
<dbReference type="PANTHER" id="PTHR34001:SF3">
    <property type="entry name" value="BLL7405 PROTEIN"/>
    <property type="match status" value="1"/>
</dbReference>
<dbReference type="InterPro" id="IPR011250">
    <property type="entry name" value="OMP/PagP_B-barrel"/>
</dbReference>
<evidence type="ECO:0000256" key="4">
    <source>
        <dbReference type="ARBA" id="ARBA00023237"/>
    </source>
</evidence>
<dbReference type="RefSeq" id="WP_108917288.1">
    <property type="nucleotide sequence ID" value="NZ_BGJY01000031.1"/>
</dbReference>
<feature type="domain" description="FecR protein" evidence="8">
    <location>
        <begin position="56"/>
        <end position="151"/>
    </location>
</feature>
<dbReference type="AlphaFoldDB" id="A0A2U1SQN7"/>
<comment type="similarity">
    <text evidence="5">Belongs to the Omp25/RopB family.</text>
</comment>
<evidence type="ECO:0000256" key="5">
    <source>
        <dbReference type="ARBA" id="ARBA00038306"/>
    </source>
</evidence>
<keyword evidence="3" id="KW-0472">Membrane</keyword>
<organism evidence="10 11">
    <name type="scientific">Methylosinus sporium</name>
    <dbReference type="NCBI Taxonomy" id="428"/>
    <lineage>
        <taxon>Bacteria</taxon>
        <taxon>Pseudomonadati</taxon>
        <taxon>Pseudomonadota</taxon>
        <taxon>Alphaproteobacteria</taxon>
        <taxon>Hyphomicrobiales</taxon>
        <taxon>Methylocystaceae</taxon>
        <taxon>Methylosinus</taxon>
    </lineage>
</organism>
<evidence type="ECO:0000259" key="9">
    <source>
        <dbReference type="Pfam" id="PF13505"/>
    </source>
</evidence>
<keyword evidence="11" id="KW-1185">Reference proteome</keyword>
<keyword evidence="4" id="KW-0998">Cell outer membrane</keyword>
<proteinExistence type="inferred from homology"/>
<evidence type="ECO:0000313" key="11">
    <source>
        <dbReference type="Proteomes" id="UP000245137"/>
    </source>
</evidence>
<dbReference type="InterPro" id="IPR006860">
    <property type="entry name" value="FecR"/>
</dbReference>
<sequence>MRRLVAALAVLAFFTSFSRAAPNIGSATAIEKDVRGESDGRTAKIGVGDAVYADEVLSTGAESRGRFVFDDRTDLQLAPSSRVKLDKFVYSNDKTAVFSATKGALRFISAPAGHKDYEVRTPNATIGVRGTSFAVRVRLGRTDAVLYDGVIEVCPIGGGACRTLDTPCTFVTVASGGATAPAALGSGDWSFDDSCKVPGRRAGETPPLAPMTPPPATPASTASPIDWSGPSFGFDAGTGVGGGEFADPVPMNGAAFLGGLRFGYSFALTKEIIAGFETDASYRGDLGGGSNGHAQASSARGGYFGTARIRLGYAFDRLLVYGTGGLAYGHIIAPRSFSGYNVIAAPYTYGTNRENPFLPGWTVGAGAQFAITDNVSVRAEYLYAKLQHYLPLYDTNTSPLPYATCTVSALHSIRVGVNYGFSLKDLLSIAAPR</sequence>
<dbReference type="Proteomes" id="UP000245137">
    <property type="component" value="Unassembled WGS sequence"/>
</dbReference>
<dbReference type="Pfam" id="PF13505">
    <property type="entry name" value="OMP_b-brl"/>
    <property type="match status" value="1"/>
</dbReference>
<dbReference type="EMBL" id="PUIV01000014">
    <property type="protein sequence ID" value="PWB93920.1"/>
    <property type="molecule type" value="Genomic_DNA"/>
</dbReference>
<gene>
    <name evidence="10" type="ORF">C5689_10835</name>
</gene>
<dbReference type="InterPro" id="IPR051692">
    <property type="entry name" value="OMP-like"/>
</dbReference>